<dbReference type="SUPFAM" id="SSF88659">
    <property type="entry name" value="Sigma3 and sigma4 domains of RNA polymerase sigma factors"/>
    <property type="match status" value="1"/>
</dbReference>
<evidence type="ECO:0000259" key="6">
    <source>
        <dbReference type="Pfam" id="PF04542"/>
    </source>
</evidence>
<evidence type="ECO:0000313" key="9">
    <source>
        <dbReference type="Proteomes" id="UP000053881"/>
    </source>
</evidence>
<proteinExistence type="inferred from homology"/>
<sequence length="160" mass="19207">MNSELNVVYRYLLKKGIPHTDAEDAVQEAAYKYLRFSDSIHASKVRSWLIRVSLNYYYDQYRKNKKHVLHFEEKIVDQQRIEELPELLMIQKERTMELNSLLSKLRPLFSELIFLKYELDLSYIEIAQLLGISTSSVKTNLFRARRKFLKLYEEGQHEEE</sequence>
<dbReference type="PANTHER" id="PTHR43133">
    <property type="entry name" value="RNA POLYMERASE ECF-TYPE SIGMA FACTO"/>
    <property type="match status" value="1"/>
</dbReference>
<accession>A0A0Q9Y795</accession>
<dbReference type="InterPro" id="IPR013325">
    <property type="entry name" value="RNA_pol_sigma_r2"/>
</dbReference>
<dbReference type="GO" id="GO:0006352">
    <property type="term" value="P:DNA-templated transcription initiation"/>
    <property type="evidence" value="ECO:0007669"/>
    <property type="project" value="InterPro"/>
</dbReference>
<keyword evidence="5" id="KW-0804">Transcription</keyword>
<reference evidence="8 9" key="1">
    <citation type="submission" date="2015-06" db="EMBL/GenBank/DDBJ databases">
        <title>Genome sequencing project of Bacillus galactosidilyticus PL133.</title>
        <authorList>
            <person name="Gaiero J."/>
            <person name="Nicol R."/>
            <person name="Habash M."/>
        </authorList>
    </citation>
    <scope>NUCLEOTIDE SEQUENCE [LARGE SCALE GENOMIC DNA]</scope>
    <source>
        <strain evidence="8 9">PL133</strain>
    </source>
</reference>
<evidence type="ECO:0000256" key="4">
    <source>
        <dbReference type="ARBA" id="ARBA00023125"/>
    </source>
</evidence>
<keyword evidence="3" id="KW-0731">Sigma factor</keyword>
<dbReference type="InterPro" id="IPR007627">
    <property type="entry name" value="RNA_pol_sigma70_r2"/>
</dbReference>
<dbReference type="InterPro" id="IPR013249">
    <property type="entry name" value="RNA_pol_sigma70_r4_t2"/>
</dbReference>
<dbReference type="Gene3D" id="1.10.10.10">
    <property type="entry name" value="Winged helix-like DNA-binding domain superfamily/Winged helix DNA-binding domain"/>
    <property type="match status" value="1"/>
</dbReference>
<dbReference type="PANTHER" id="PTHR43133:SF52">
    <property type="entry name" value="ECF RNA POLYMERASE SIGMA FACTOR SIGL"/>
    <property type="match status" value="1"/>
</dbReference>
<organism evidence="8 9">
    <name type="scientific">Lederbergia galactosidilytica</name>
    <dbReference type="NCBI Taxonomy" id="217031"/>
    <lineage>
        <taxon>Bacteria</taxon>
        <taxon>Bacillati</taxon>
        <taxon>Bacillota</taxon>
        <taxon>Bacilli</taxon>
        <taxon>Bacillales</taxon>
        <taxon>Bacillaceae</taxon>
        <taxon>Lederbergia</taxon>
    </lineage>
</organism>
<dbReference type="InterPro" id="IPR036388">
    <property type="entry name" value="WH-like_DNA-bd_sf"/>
</dbReference>
<feature type="domain" description="RNA polymerase sigma factor 70 region 4 type 2" evidence="7">
    <location>
        <begin position="96"/>
        <end position="147"/>
    </location>
</feature>
<dbReference type="Pfam" id="PF08281">
    <property type="entry name" value="Sigma70_r4_2"/>
    <property type="match status" value="1"/>
</dbReference>
<dbReference type="EMBL" id="LGPB01000034">
    <property type="protein sequence ID" value="KRG16767.1"/>
    <property type="molecule type" value="Genomic_DNA"/>
</dbReference>
<dbReference type="Proteomes" id="UP000053881">
    <property type="component" value="Unassembled WGS sequence"/>
</dbReference>
<dbReference type="InterPro" id="IPR014284">
    <property type="entry name" value="RNA_pol_sigma-70_dom"/>
</dbReference>
<dbReference type="Gene3D" id="1.10.1740.10">
    <property type="match status" value="1"/>
</dbReference>
<dbReference type="NCBIfam" id="TIGR02937">
    <property type="entry name" value="sigma70-ECF"/>
    <property type="match status" value="1"/>
</dbReference>
<evidence type="ECO:0000313" key="8">
    <source>
        <dbReference type="EMBL" id="KRG16767.1"/>
    </source>
</evidence>
<dbReference type="GO" id="GO:0003677">
    <property type="term" value="F:DNA binding"/>
    <property type="evidence" value="ECO:0007669"/>
    <property type="project" value="UniProtKB-KW"/>
</dbReference>
<keyword evidence="4" id="KW-0238">DNA-binding</keyword>
<dbReference type="GO" id="GO:0016987">
    <property type="term" value="F:sigma factor activity"/>
    <property type="evidence" value="ECO:0007669"/>
    <property type="project" value="UniProtKB-KW"/>
</dbReference>
<comment type="caution">
    <text evidence="8">The sequence shown here is derived from an EMBL/GenBank/DDBJ whole genome shotgun (WGS) entry which is preliminary data.</text>
</comment>
<dbReference type="PATRIC" id="fig|217031.4.peg.1329"/>
<evidence type="ECO:0000256" key="2">
    <source>
        <dbReference type="ARBA" id="ARBA00023015"/>
    </source>
</evidence>
<name>A0A0Q9Y795_9BACI</name>
<dbReference type="InterPro" id="IPR013324">
    <property type="entry name" value="RNA_pol_sigma_r3/r4-like"/>
</dbReference>
<dbReference type="AlphaFoldDB" id="A0A0Q9Y795"/>
<dbReference type="Pfam" id="PF04542">
    <property type="entry name" value="Sigma70_r2"/>
    <property type="match status" value="1"/>
</dbReference>
<evidence type="ECO:0000256" key="3">
    <source>
        <dbReference type="ARBA" id="ARBA00023082"/>
    </source>
</evidence>
<evidence type="ECO:0000256" key="1">
    <source>
        <dbReference type="ARBA" id="ARBA00010641"/>
    </source>
</evidence>
<evidence type="ECO:0000256" key="5">
    <source>
        <dbReference type="ARBA" id="ARBA00023163"/>
    </source>
</evidence>
<keyword evidence="2" id="KW-0805">Transcription regulation</keyword>
<protein>
    <submittedName>
        <fullName evidence="8">RNA polymerase subunit sigma-70</fullName>
    </submittedName>
</protein>
<dbReference type="InterPro" id="IPR039425">
    <property type="entry name" value="RNA_pol_sigma-70-like"/>
</dbReference>
<comment type="similarity">
    <text evidence="1">Belongs to the sigma-70 factor family. ECF subfamily.</text>
</comment>
<gene>
    <name evidence="8" type="ORF">ACA29_04010</name>
</gene>
<dbReference type="SUPFAM" id="SSF88946">
    <property type="entry name" value="Sigma2 domain of RNA polymerase sigma factors"/>
    <property type="match status" value="1"/>
</dbReference>
<feature type="domain" description="RNA polymerase sigma-70 region 2" evidence="6">
    <location>
        <begin position="4"/>
        <end position="66"/>
    </location>
</feature>
<evidence type="ECO:0000259" key="7">
    <source>
        <dbReference type="Pfam" id="PF08281"/>
    </source>
</evidence>